<dbReference type="AlphaFoldDB" id="A0A3N9TK48"/>
<keyword evidence="1" id="KW-1133">Transmembrane helix</keyword>
<keyword evidence="4" id="KW-1185">Reference proteome</keyword>
<accession>A0A3N9TK48</accession>
<keyword evidence="1" id="KW-0812">Transmembrane</keyword>
<dbReference type="Proteomes" id="UP000281112">
    <property type="component" value="Unassembled WGS sequence"/>
</dbReference>
<feature type="domain" description="DUF1468" evidence="2">
    <location>
        <begin position="17"/>
        <end position="151"/>
    </location>
</feature>
<feature type="transmembrane region" description="Helical" evidence="1">
    <location>
        <begin position="42"/>
        <end position="64"/>
    </location>
</feature>
<name>A0A3N9TK48_9VIBR</name>
<evidence type="ECO:0000256" key="1">
    <source>
        <dbReference type="SAM" id="Phobius"/>
    </source>
</evidence>
<evidence type="ECO:0000313" key="4">
    <source>
        <dbReference type="Proteomes" id="UP000281112"/>
    </source>
</evidence>
<dbReference type="OrthoDB" id="8907787at2"/>
<feature type="transmembrane region" description="Helical" evidence="1">
    <location>
        <begin position="12"/>
        <end position="30"/>
    </location>
</feature>
<dbReference type="InterPro" id="IPR009936">
    <property type="entry name" value="DUF1468"/>
</dbReference>
<gene>
    <name evidence="3" type="ORF">EES38_01540</name>
</gene>
<evidence type="ECO:0000259" key="2">
    <source>
        <dbReference type="Pfam" id="PF07331"/>
    </source>
</evidence>
<comment type="caution">
    <text evidence="3">The sequence shown here is derived from an EMBL/GenBank/DDBJ whole genome shotgun (WGS) entry which is preliminary data.</text>
</comment>
<feature type="transmembrane region" description="Helical" evidence="1">
    <location>
        <begin position="85"/>
        <end position="118"/>
    </location>
</feature>
<dbReference type="EMBL" id="RJVQ01000001">
    <property type="protein sequence ID" value="RQW64758.1"/>
    <property type="molecule type" value="Genomic_DNA"/>
</dbReference>
<reference evidence="3 4" key="1">
    <citation type="submission" date="2018-11" db="EMBL/GenBank/DDBJ databases">
        <title>Vibrio LJC006 sp. nov., isolated from seawater during the bloom of the enteromorpha.</title>
        <authorList>
            <person name="Liang J."/>
        </authorList>
    </citation>
    <scope>NUCLEOTIDE SEQUENCE [LARGE SCALE GENOMIC DNA]</scope>
    <source>
        <strain evidence="3 4">LJC006</strain>
    </source>
</reference>
<organism evidence="3 4">
    <name type="scientific">Vibrio viridaestus</name>
    <dbReference type="NCBI Taxonomy" id="2487322"/>
    <lineage>
        <taxon>Bacteria</taxon>
        <taxon>Pseudomonadati</taxon>
        <taxon>Pseudomonadota</taxon>
        <taxon>Gammaproteobacteria</taxon>
        <taxon>Vibrionales</taxon>
        <taxon>Vibrionaceae</taxon>
        <taxon>Vibrio</taxon>
    </lineage>
</organism>
<dbReference type="Pfam" id="PF07331">
    <property type="entry name" value="TctB"/>
    <property type="match status" value="1"/>
</dbReference>
<evidence type="ECO:0000313" key="3">
    <source>
        <dbReference type="EMBL" id="RQW64758.1"/>
    </source>
</evidence>
<feature type="transmembrane region" description="Helical" evidence="1">
    <location>
        <begin position="124"/>
        <end position="150"/>
    </location>
</feature>
<dbReference type="RefSeq" id="WP_124935409.1">
    <property type="nucleotide sequence ID" value="NZ_RJVQ01000001.1"/>
</dbReference>
<sequence>MTTKTSRGPGELVFNGILVLVSMFLVYQSYQISGIGKLSSPGFFPLVASFVMLLSSLSTFWTTLRVKAPSHSLESFFERILPKNILIMLASVLFFVLCLDTLGFISAAFLFLFFTFTVFYRRGWVISLVLSVITLTVVFVIFRMVFLVVLPEGEWLGSLGIPGF</sequence>
<protein>
    <submittedName>
        <fullName evidence="3">Tripartite tricarboxylate transporter TctB family protein</fullName>
    </submittedName>
</protein>
<proteinExistence type="predicted"/>
<keyword evidence="1" id="KW-0472">Membrane</keyword>